<comment type="similarity">
    <text evidence="1 3">Belongs to the EXO70 family.</text>
</comment>
<dbReference type="SUPFAM" id="SSF74788">
    <property type="entry name" value="Cullin repeat-like"/>
    <property type="match status" value="1"/>
</dbReference>
<evidence type="ECO:0000313" key="6">
    <source>
        <dbReference type="Proteomes" id="UP001327560"/>
    </source>
</evidence>
<dbReference type="Gene3D" id="1.20.1280.170">
    <property type="entry name" value="Exocyst complex component Exo70"/>
    <property type="match status" value="1"/>
</dbReference>
<proteinExistence type="inferred from homology"/>
<keyword evidence="2 3" id="KW-0813">Transport</keyword>
<organism evidence="5 6">
    <name type="scientific">Canna indica</name>
    <name type="common">Indian-shot</name>
    <dbReference type="NCBI Taxonomy" id="4628"/>
    <lineage>
        <taxon>Eukaryota</taxon>
        <taxon>Viridiplantae</taxon>
        <taxon>Streptophyta</taxon>
        <taxon>Embryophyta</taxon>
        <taxon>Tracheophyta</taxon>
        <taxon>Spermatophyta</taxon>
        <taxon>Magnoliopsida</taxon>
        <taxon>Liliopsida</taxon>
        <taxon>Zingiberales</taxon>
        <taxon>Cannaceae</taxon>
        <taxon>Canna</taxon>
    </lineage>
</organism>
<dbReference type="GO" id="GO:0015031">
    <property type="term" value="P:protein transport"/>
    <property type="evidence" value="ECO:0007669"/>
    <property type="project" value="UniProtKB-KW"/>
</dbReference>
<dbReference type="PANTHER" id="PTHR12542:SF17">
    <property type="entry name" value="EXOCYST SUBUNIT EXO70 FAMILY PROTEIN"/>
    <property type="match status" value="1"/>
</dbReference>
<dbReference type="InterPro" id="IPR046364">
    <property type="entry name" value="Exo70_C"/>
</dbReference>
<evidence type="ECO:0000256" key="1">
    <source>
        <dbReference type="ARBA" id="ARBA00006756"/>
    </source>
</evidence>
<dbReference type="GO" id="GO:0006887">
    <property type="term" value="P:exocytosis"/>
    <property type="evidence" value="ECO:0007669"/>
    <property type="project" value="UniProtKB-KW"/>
</dbReference>
<dbReference type="GO" id="GO:0005546">
    <property type="term" value="F:phosphatidylinositol-4,5-bisphosphate binding"/>
    <property type="evidence" value="ECO:0007669"/>
    <property type="project" value="InterPro"/>
</dbReference>
<keyword evidence="6" id="KW-1185">Reference proteome</keyword>
<feature type="domain" description="Exocyst complex subunit Exo70 C-terminal" evidence="4">
    <location>
        <begin position="11"/>
        <end position="89"/>
    </location>
</feature>
<gene>
    <name evidence="5" type="ORF">Cni_G17217</name>
</gene>
<evidence type="ECO:0000313" key="5">
    <source>
        <dbReference type="EMBL" id="WOL08464.1"/>
    </source>
</evidence>
<dbReference type="GO" id="GO:0000145">
    <property type="term" value="C:exocyst"/>
    <property type="evidence" value="ECO:0007669"/>
    <property type="project" value="InterPro"/>
</dbReference>
<dbReference type="PANTHER" id="PTHR12542">
    <property type="entry name" value="EXOCYST COMPLEX PROTEIN EXO70"/>
    <property type="match status" value="1"/>
</dbReference>
<accession>A0AAQ3KHC0</accession>
<dbReference type="Pfam" id="PF03081">
    <property type="entry name" value="Exo70_C"/>
    <property type="match status" value="1"/>
</dbReference>
<dbReference type="EMBL" id="CP136894">
    <property type="protein sequence ID" value="WOL08464.1"/>
    <property type="molecule type" value="Genomic_DNA"/>
</dbReference>
<dbReference type="InterPro" id="IPR004140">
    <property type="entry name" value="Exo70"/>
</dbReference>
<keyword evidence="3" id="KW-0653">Protein transport</keyword>
<dbReference type="AlphaFoldDB" id="A0AAQ3KHC0"/>
<evidence type="ECO:0000256" key="3">
    <source>
        <dbReference type="RuleBase" id="RU365026"/>
    </source>
</evidence>
<evidence type="ECO:0000259" key="4">
    <source>
        <dbReference type="Pfam" id="PF03081"/>
    </source>
</evidence>
<dbReference type="InterPro" id="IPR016159">
    <property type="entry name" value="Cullin_repeat-like_dom_sf"/>
</dbReference>
<protein>
    <recommendedName>
        <fullName evidence="3">Exocyst subunit Exo70 family protein</fullName>
    </recommendedName>
</protein>
<reference evidence="5 6" key="1">
    <citation type="submission" date="2023-10" db="EMBL/GenBank/DDBJ databases">
        <title>Chromosome-scale genome assembly provides insights into flower coloration mechanisms of Canna indica.</title>
        <authorList>
            <person name="Li C."/>
        </authorList>
    </citation>
    <scope>NUCLEOTIDE SEQUENCE [LARGE SCALE GENOMIC DNA]</scope>
    <source>
        <tissue evidence="5">Flower</tissue>
    </source>
</reference>
<comment type="function">
    <text evidence="3">Component of the exocyst complex.</text>
</comment>
<name>A0AAQ3KHC0_9LILI</name>
<dbReference type="Proteomes" id="UP001327560">
    <property type="component" value="Chromosome 5"/>
</dbReference>
<sequence length="89" mass="10019">MDWAVLELKVSSWLGASRLAVRTLFHGERVLLDHVFAGSDSVKEAVFSDIARDAAVHFLAFPVAVAKSKRSPEKLFRLLDMYDTIAELW</sequence>
<keyword evidence="3" id="KW-0268">Exocytosis</keyword>
<evidence type="ECO:0000256" key="2">
    <source>
        <dbReference type="ARBA" id="ARBA00022448"/>
    </source>
</evidence>